<feature type="transmembrane region" description="Helical" evidence="7">
    <location>
        <begin position="7"/>
        <end position="30"/>
    </location>
</feature>
<dbReference type="GO" id="GO:0055085">
    <property type="term" value="P:transmembrane transport"/>
    <property type="evidence" value="ECO:0007669"/>
    <property type="project" value="InterPro"/>
</dbReference>
<dbReference type="InterPro" id="IPR000515">
    <property type="entry name" value="MetI-like"/>
</dbReference>
<proteinExistence type="inferred from homology"/>
<feature type="transmembrane region" description="Helical" evidence="7">
    <location>
        <begin position="212"/>
        <end position="234"/>
    </location>
</feature>
<dbReference type="EMBL" id="JAIOIU010000029">
    <property type="protein sequence ID" value="MBZ0158937.1"/>
    <property type="molecule type" value="Genomic_DNA"/>
</dbReference>
<evidence type="ECO:0000256" key="2">
    <source>
        <dbReference type="ARBA" id="ARBA00022448"/>
    </source>
</evidence>
<feature type="transmembrane region" description="Helical" evidence="7">
    <location>
        <begin position="169"/>
        <end position="192"/>
    </location>
</feature>
<dbReference type="Gene3D" id="1.10.3720.10">
    <property type="entry name" value="MetI-like"/>
    <property type="match status" value="1"/>
</dbReference>
<dbReference type="PROSITE" id="PS50928">
    <property type="entry name" value="ABC_TM1"/>
    <property type="match status" value="1"/>
</dbReference>
<dbReference type="GO" id="GO:0005886">
    <property type="term" value="C:plasma membrane"/>
    <property type="evidence" value="ECO:0007669"/>
    <property type="project" value="UniProtKB-SubCell"/>
</dbReference>
<organism evidence="9 10">
    <name type="scientific">Candidatus Methylomirabilis tolerans</name>
    <dbReference type="NCBI Taxonomy" id="3123416"/>
    <lineage>
        <taxon>Bacteria</taxon>
        <taxon>Candidatus Methylomirabilota</taxon>
        <taxon>Candidatus Methylomirabilia</taxon>
        <taxon>Candidatus Methylomirabilales</taxon>
        <taxon>Candidatus Methylomirabilaceae</taxon>
        <taxon>Candidatus Methylomirabilis</taxon>
    </lineage>
</organism>
<comment type="subcellular location">
    <subcellularLocation>
        <location evidence="1 7">Cell membrane</location>
        <topology evidence="1 7">Multi-pass membrane protein</topology>
    </subcellularLocation>
</comment>
<evidence type="ECO:0000256" key="7">
    <source>
        <dbReference type="RuleBase" id="RU363032"/>
    </source>
</evidence>
<feature type="transmembrane region" description="Helical" evidence="7">
    <location>
        <begin position="91"/>
        <end position="111"/>
    </location>
</feature>
<evidence type="ECO:0000313" key="10">
    <source>
        <dbReference type="Proteomes" id="UP001197609"/>
    </source>
</evidence>
<keyword evidence="3" id="KW-1003">Cell membrane</keyword>
<dbReference type="Proteomes" id="UP001197609">
    <property type="component" value="Unassembled WGS sequence"/>
</dbReference>
<protein>
    <submittedName>
        <fullName evidence="9">ABC transporter permease</fullName>
    </submittedName>
</protein>
<keyword evidence="2 7" id="KW-0813">Transport</keyword>
<dbReference type="Pfam" id="PF00528">
    <property type="entry name" value="BPD_transp_1"/>
    <property type="match status" value="1"/>
</dbReference>
<keyword evidence="6 7" id="KW-0472">Membrane</keyword>
<name>A0AAJ1EJS0_9BACT</name>
<feature type="transmembrane region" description="Helical" evidence="7">
    <location>
        <begin position="117"/>
        <end position="136"/>
    </location>
</feature>
<accession>A0AAJ1EJS0</accession>
<dbReference type="PANTHER" id="PTHR30151">
    <property type="entry name" value="ALKANE SULFONATE ABC TRANSPORTER-RELATED, MEMBRANE SUBUNIT"/>
    <property type="match status" value="1"/>
</dbReference>
<reference evidence="9 10" key="1">
    <citation type="journal article" date="2021" name="bioRxiv">
        <title>Unraveling nitrogen, sulfur and carbon metabolic pathways and microbial community transcriptional responses to substrate deprivation and toxicity stresses in a bioreactor mimicking anoxic brackish coastal sediment conditions.</title>
        <authorList>
            <person name="Martins P.D."/>
            <person name="Echeveste M.J."/>
            <person name="Arshad A."/>
            <person name="Kurth J."/>
            <person name="Ouboter H."/>
            <person name="Jetten M.S.M."/>
            <person name="Welte C.U."/>
        </authorList>
    </citation>
    <scope>NUCLEOTIDE SEQUENCE [LARGE SCALE GENOMIC DNA]</scope>
    <source>
        <strain evidence="9">MAG_38</strain>
    </source>
</reference>
<evidence type="ECO:0000256" key="3">
    <source>
        <dbReference type="ARBA" id="ARBA00022475"/>
    </source>
</evidence>
<evidence type="ECO:0000256" key="4">
    <source>
        <dbReference type="ARBA" id="ARBA00022692"/>
    </source>
</evidence>
<dbReference type="AlphaFoldDB" id="A0AAJ1EJS0"/>
<dbReference type="PANTHER" id="PTHR30151:SF20">
    <property type="entry name" value="ABC TRANSPORTER PERMEASE PROTEIN HI_0355-RELATED"/>
    <property type="match status" value="1"/>
</dbReference>
<sequence length="251" mass="27074">MPKFLTNITLVLSPIGIWALLATMLPRYLFPSPLQVMQTFLTSWEILILDATITLTESLGGLVVALCISFLASVMFYFNPSLERLGMPYAIAIKSIPVVAMAPLLVLWFGNGMVGKVVLAALICFFPLLVGLSDGFKSLPRELRYLAAVWSQDRGPTFRLLSLPFSVPYLFSALKVAAPLATVGAVVAEFSGADRGLGHAILIAAYRADAELLFAGIIGASLIGLGLFAIVGCLETRFLRKMRIGRVSGTF</sequence>
<dbReference type="CDD" id="cd06261">
    <property type="entry name" value="TM_PBP2"/>
    <property type="match status" value="1"/>
</dbReference>
<evidence type="ECO:0000256" key="1">
    <source>
        <dbReference type="ARBA" id="ARBA00004651"/>
    </source>
</evidence>
<feature type="domain" description="ABC transmembrane type-1" evidence="8">
    <location>
        <begin position="51"/>
        <end position="231"/>
    </location>
</feature>
<comment type="caution">
    <text evidence="9">The sequence shown here is derived from an EMBL/GenBank/DDBJ whole genome shotgun (WGS) entry which is preliminary data.</text>
</comment>
<keyword evidence="4 7" id="KW-0812">Transmembrane</keyword>
<dbReference type="InterPro" id="IPR035906">
    <property type="entry name" value="MetI-like_sf"/>
</dbReference>
<dbReference type="SUPFAM" id="SSF161098">
    <property type="entry name" value="MetI-like"/>
    <property type="match status" value="1"/>
</dbReference>
<feature type="transmembrane region" description="Helical" evidence="7">
    <location>
        <begin position="59"/>
        <end position="79"/>
    </location>
</feature>
<keyword evidence="5 7" id="KW-1133">Transmembrane helix</keyword>
<evidence type="ECO:0000313" key="9">
    <source>
        <dbReference type="EMBL" id="MBZ0158937.1"/>
    </source>
</evidence>
<evidence type="ECO:0000259" key="8">
    <source>
        <dbReference type="PROSITE" id="PS50928"/>
    </source>
</evidence>
<evidence type="ECO:0000256" key="5">
    <source>
        <dbReference type="ARBA" id="ARBA00022989"/>
    </source>
</evidence>
<comment type="similarity">
    <text evidence="7">Belongs to the binding-protein-dependent transport system permease family.</text>
</comment>
<gene>
    <name evidence="9" type="ORF">K8G79_02110</name>
</gene>
<evidence type="ECO:0000256" key="6">
    <source>
        <dbReference type="ARBA" id="ARBA00023136"/>
    </source>
</evidence>